<evidence type="ECO:0000313" key="2">
    <source>
        <dbReference type="EMBL" id="SCF04054.1"/>
    </source>
</evidence>
<dbReference type="EMBL" id="FMCU01000004">
    <property type="protein sequence ID" value="SCF04054.1"/>
    <property type="molecule type" value="Genomic_DNA"/>
</dbReference>
<accession>A0A1C4X6J2</accession>
<evidence type="ECO:0000313" key="3">
    <source>
        <dbReference type="Proteomes" id="UP000198797"/>
    </source>
</evidence>
<sequence length="383" mass="40591">MGRGRPKAGLTLTDEERDALIRGARAAHSPQSFAIRCRIVLACAEGATNIEVATRLNVSPATVGKWRARFASARLPGLADEPRTGRPPSVRPEQVDRVVADTLDGTPATARRWSRASMAARTGLSASTVGRIWRQFDLRPHLQDGLILAADPGFVDSVVALVGLYRHPPEQALVLCAVSRDDRPPTSGSTAPVRPGQLAPGPARPAPAPLGSLGLLTPSGPTPPGSDPDRPGSPIPVAEDAPQRRRRAAAYRRFLVAVDRVVPAGLLVHVVADDPALHDAPAVRGWLTRHPRFHLHLTPAGRSWADQVRRWSGLLAARHPGGAGPVPPGGGGPAVVGEPPTRWISTPEEMRQALARHHQRTSGASVSADRPTARDPSTRATGM</sequence>
<evidence type="ECO:0000256" key="1">
    <source>
        <dbReference type="SAM" id="MobiDB-lite"/>
    </source>
</evidence>
<proteinExistence type="predicted"/>
<feature type="region of interest" description="Disordered" evidence="1">
    <location>
        <begin position="180"/>
        <end position="243"/>
    </location>
</feature>
<dbReference type="Pfam" id="PF13565">
    <property type="entry name" value="HTH_32"/>
    <property type="match status" value="1"/>
</dbReference>
<name>A0A1C4X6J2_9ACTN</name>
<feature type="region of interest" description="Disordered" evidence="1">
    <location>
        <begin position="351"/>
        <end position="383"/>
    </location>
</feature>
<keyword evidence="3" id="KW-1185">Reference proteome</keyword>
<reference evidence="3" key="1">
    <citation type="submission" date="2016-06" db="EMBL/GenBank/DDBJ databases">
        <authorList>
            <person name="Varghese N."/>
            <person name="Submissions Spin"/>
        </authorList>
    </citation>
    <scope>NUCLEOTIDE SEQUENCE [LARGE SCALE GENOMIC DNA]</scope>
    <source>
        <strain evidence="3">DSM 44100</strain>
    </source>
</reference>
<feature type="compositionally biased region" description="Low complexity" evidence="1">
    <location>
        <begin position="209"/>
        <end position="219"/>
    </location>
</feature>
<gene>
    <name evidence="2" type="ORF">GA0070216_104172</name>
</gene>
<dbReference type="STRING" id="121616.GA0070216_104172"/>
<dbReference type="AlphaFoldDB" id="A0A1C4X6J2"/>
<dbReference type="RefSeq" id="WP_091243258.1">
    <property type="nucleotide sequence ID" value="NZ_FMCU01000004.1"/>
</dbReference>
<feature type="compositionally biased region" description="Pro residues" evidence="1">
    <location>
        <begin position="220"/>
        <end position="234"/>
    </location>
</feature>
<protein>
    <submittedName>
        <fullName evidence="2">Transcriptional regulator, RpiR family</fullName>
    </submittedName>
</protein>
<dbReference type="OrthoDB" id="2375382at2"/>
<dbReference type="Proteomes" id="UP000198797">
    <property type="component" value="Unassembled WGS sequence"/>
</dbReference>
<dbReference type="SUPFAM" id="SSF46689">
    <property type="entry name" value="Homeodomain-like"/>
    <property type="match status" value="1"/>
</dbReference>
<organism evidence="2 3">
    <name type="scientific">Micromonospora matsumotoense</name>
    <dbReference type="NCBI Taxonomy" id="121616"/>
    <lineage>
        <taxon>Bacteria</taxon>
        <taxon>Bacillati</taxon>
        <taxon>Actinomycetota</taxon>
        <taxon>Actinomycetes</taxon>
        <taxon>Micromonosporales</taxon>
        <taxon>Micromonosporaceae</taxon>
        <taxon>Micromonospora</taxon>
    </lineage>
</organism>
<dbReference type="InterPro" id="IPR009057">
    <property type="entry name" value="Homeodomain-like_sf"/>
</dbReference>